<evidence type="ECO:0008006" key="4">
    <source>
        <dbReference type="Google" id="ProtNLM"/>
    </source>
</evidence>
<dbReference type="AlphaFoldDB" id="A0A0X3BPI1"/>
<evidence type="ECO:0000313" key="3">
    <source>
        <dbReference type="Proteomes" id="UP000069850"/>
    </source>
</evidence>
<organism evidence="2 3">
    <name type="scientific">Methanoculleus bourgensis</name>
    <dbReference type="NCBI Taxonomy" id="83986"/>
    <lineage>
        <taxon>Archaea</taxon>
        <taxon>Methanobacteriati</taxon>
        <taxon>Methanobacteriota</taxon>
        <taxon>Stenosarchaea group</taxon>
        <taxon>Methanomicrobia</taxon>
        <taxon>Methanomicrobiales</taxon>
        <taxon>Methanomicrobiaceae</taxon>
        <taxon>Methanoculleus</taxon>
    </lineage>
</organism>
<feature type="compositionally biased region" description="Basic and acidic residues" evidence="1">
    <location>
        <begin position="11"/>
        <end position="26"/>
    </location>
</feature>
<feature type="region of interest" description="Disordered" evidence="1">
    <location>
        <begin position="1"/>
        <end position="78"/>
    </location>
</feature>
<gene>
    <name evidence="2" type="ORF">MMAB1_2756</name>
</gene>
<protein>
    <recommendedName>
        <fullName evidence="4">UDP-glucose/GDP-mannose dehydrogenase C-terminal domain-containing protein</fullName>
    </recommendedName>
</protein>
<accession>A0A0X3BPI1</accession>
<sequence>MRLLPGRGRHLPPDGHPLRVPSDRESSTPSPVGSTTSCPSTCCISRNRRSLPVRRLPSTTPGWTRRRRRTPPGLSRDLEGVLSGADAVVVFAGHKEYRGLEPARVKELCGSAAPGGRRRAERRGPGRVDRCGIRLPWHRLGDKNRHSIAGRVPSNLPIF</sequence>
<proteinExistence type="predicted"/>
<dbReference type="KEGG" id="mema:MMAB1_2756"/>
<feature type="compositionally biased region" description="Low complexity" evidence="1">
    <location>
        <begin position="27"/>
        <end position="45"/>
    </location>
</feature>
<name>A0A0X3BPI1_9EURY</name>
<evidence type="ECO:0000256" key="1">
    <source>
        <dbReference type="SAM" id="MobiDB-lite"/>
    </source>
</evidence>
<dbReference type="Proteomes" id="UP000069850">
    <property type="component" value="Chromosome 1"/>
</dbReference>
<evidence type="ECO:0000313" key="2">
    <source>
        <dbReference type="EMBL" id="CVK33968.1"/>
    </source>
</evidence>
<dbReference type="EMBL" id="LT158599">
    <property type="protein sequence ID" value="CVK33968.1"/>
    <property type="molecule type" value="Genomic_DNA"/>
</dbReference>
<reference evidence="2 3" key="1">
    <citation type="submission" date="2016-01" db="EMBL/GenBank/DDBJ databases">
        <authorList>
            <person name="Manzoor S."/>
        </authorList>
    </citation>
    <scope>NUCLEOTIDE SEQUENCE [LARGE SCALE GENOMIC DNA]</scope>
    <source>
        <strain evidence="2">Methanoculleus sp MAB1</strain>
    </source>
</reference>